<evidence type="ECO:0000313" key="1">
    <source>
        <dbReference type="EMBL" id="KAK5995099.1"/>
    </source>
</evidence>
<evidence type="ECO:0000313" key="2">
    <source>
        <dbReference type="Proteomes" id="UP001338125"/>
    </source>
</evidence>
<accession>A0ABR0SSK9</accession>
<dbReference type="InterPro" id="IPR051706">
    <property type="entry name" value="Glycosyltransferase_domain"/>
</dbReference>
<dbReference type="Proteomes" id="UP001338125">
    <property type="component" value="Unassembled WGS sequence"/>
</dbReference>
<sequence>MAASPGHPFFLLPIESARAEIQKSRRLFHSLWYEYPSAEQLTGPIALRQSIFRYNSYRDVVDKVDLLPSHLIYPFNWNTDENIRSICSAEQDTFNESHCKKMLKVHERASISITYWSHTHRGKGPDVENIARISE</sequence>
<name>A0ABR0SSK9_9HYPO</name>
<protein>
    <submittedName>
        <fullName evidence="1">Uncharacterized protein</fullName>
    </submittedName>
</protein>
<keyword evidence="2" id="KW-1185">Reference proteome</keyword>
<dbReference type="PANTHER" id="PTHR32385:SF23">
    <property type="entry name" value="NUCLEOTIDE-DIPHOSPHO-SUGAR TRANSFERASE"/>
    <property type="match status" value="1"/>
</dbReference>
<dbReference type="EMBL" id="JAVFKD010000004">
    <property type="protein sequence ID" value="KAK5995099.1"/>
    <property type="molecule type" value="Genomic_DNA"/>
</dbReference>
<gene>
    <name evidence="1" type="ORF">PT974_03492</name>
</gene>
<reference evidence="1 2" key="1">
    <citation type="submission" date="2024-01" db="EMBL/GenBank/DDBJ databases">
        <title>Complete genome of Cladobotryum mycophilum ATHUM6906.</title>
        <authorList>
            <person name="Christinaki A.C."/>
            <person name="Myridakis A.I."/>
            <person name="Kouvelis V.N."/>
        </authorList>
    </citation>
    <scope>NUCLEOTIDE SEQUENCE [LARGE SCALE GENOMIC DNA]</scope>
    <source>
        <strain evidence="1 2">ATHUM6906</strain>
    </source>
</reference>
<dbReference type="PANTHER" id="PTHR32385">
    <property type="entry name" value="MANNOSYL PHOSPHORYLINOSITOL CERAMIDE SYNTHASE"/>
    <property type="match status" value="1"/>
</dbReference>
<comment type="caution">
    <text evidence="1">The sequence shown here is derived from an EMBL/GenBank/DDBJ whole genome shotgun (WGS) entry which is preliminary data.</text>
</comment>
<organism evidence="1 2">
    <name type="scientific">Cladobotryum mycophilum</name>
    <dbReference type="NCBI Taxonomy" id="491253"/>
    <lineage>
        <taxon>Eukaryota</taxon>
        <taxon>Fungi</taxon>
        <taxon>Dikarya</taxon>
        <taxon>Ascomycota</taxon>
        <taxon>Pezizomycotina</taxon>
        <taxon>Sordariomycetes</taxon>
        <taxon>Hypocreomycetidae</taxon>
        <taxon>Hypocreales</taxon>
        <taxon>Hypocreaceae</taxon>
        <taxon>Cladobotryum</taxon>
    </lineage>
</organism>
<proteinExistence type="predicted"/>